<dbReference type="EMBL" id="BAAAQM010000030">
    <property type="protein sequence ID" value="GAA1982940.1"/>
    <property type="molecule type" value="Genomic_DNA"/>
</dbReference>
<feature type="domain" description="ABC3 transporter permease C-terminal" evidence="8">
    <location>
        <begin position="308"/>
        <end position="421"/>
    </location>
</feature>
<evidence type="ECO:0000256" key="3">
    <source>
        <dbReference type="ARBA" id="ARBA00022692"/>
    </source>
</evidence>
<organism evidence="10 11">
    <name type="scientific">Catenulispora subtropica</name>
    <dbReference type="NCBI Taxonomy" id="450798"/>
    <lineage>
        <taxon>Bacteria</taxon>
        <taxon>Bacillati</taxon>
        <taxon>Actinomycetota</taxon>
        <taxon>Actinomycetes</taxon>
        <taxon>Catenulisporales</taxon>
        <taxon>Catenulisporaceae</taxon>
        <taxon>Catenulispora</taxon>
    </lineage>
</organism>
<feature type="transmembrane region" description="Helical" evidence="7">
    <location>
        <begin position="393"/>
        <end position="414"/>
    </location>
</feature>
<evidence type="ECO:0000256" key="1">
    <source>
        <dbReference type="ARBA" id="ARBA00004651"/>
    </source>
</evidence>
<keyword evidence="4 7" id="KW-1133">Transmembrane helix</keyword>
<reference evidence="10 11" key="1">
    <citation type="journal article" date="2019" name="Int. J. Syst. Evol. Microbiol.">
        <title>The Global Catalogue of Microorganisms (GCM) 10K type strain sequencing project: providing services to taxonomists for standard genome sequencing and annotation.</title>
        <authorList>
            <consortium name="The Broad Institute Genomics Platform"/>
            <consortium name="The Broad Institute Genome Sequencing Center for Infectious Disease"/>
            <person name="Wu L."/>
            <person name="Ma J."/>
        </authorList>
    </citation>
    <scope>NUCLEOTIDE SEQUENCE [LARGE SCALE GENOMIC DNA]</scope>
    <source>
        <strain evidence="10 11">JCM 16013</strain>
    </source>
</reference>
<evidence type="ECO:0000256" key="5">
    <source>
        <dbReference type="ARBA" id="ARBA00023136"/>
    </source>
</evidence>
<proteinExistence type="inferred from homology"/>
<comment type="similarity">
    <text evidence="6">Belongs to the ABC-4 integral membrane protein family.</text>
</comment>
<dbReference type="Proteomes" id="UP001499854">
    <property type="component" value="Unassembled WGS sequence"/>
</dbReference>
<evidence type="ECO:0000256" key="2">
    <source>
        <dbReference type="ARBA" id="ARBA00022475"/>
    </source>
</evidence>
<evidence type="ECO:0000256" key="7">
    <source>
        <dbReference type="SAM" id="Phobius"/>
    </source>
</evidence>
<comment type="caution">
    <text evidence="10">The sequence shown here is derived from an EMBL/GenBank/DDBJ whole genome shotgun (WGS) entry which is preliminary data.</text>
</comment>
<evidence type="ECO:0000259" key="8">
    <source>
        <dbReference type="Pfam" id="PF02687"/>
    </source>
</evidence>
<protein>
    <submittedName>
        <fullName evidence="10">ABC transporter permease</fullName>
    </submittedName>
</protein>
<evidence type="ECO:0000313" key="10">
    <source>
        <dbReference type="EMBL" id="GAA1982940.1"/>
    </source>
</evidence>
<feature type="transmembrane region" description="Helical" evidence="7">
    <location>
        <begin position="39"/>
        <end position="58"/>
    </location>
</feature>
<dbReference type="Pfam" id="PF02687">
    <property type="entry name" value="FtsX"/>
    <property type="match status" value="1"/>
</dbReference>
<dbReference type="RefSeq" id="WP_344659607.1">
    <property type="nucleotide sequence ID" value="NZ_BAAAQM010000030.1"/>
</dbReference>
<keyword evidence="3 7" id="KW-0812">Transmembrane</keyword>
<sequence length="427" mass="43399">MSRRTAPAVVTVIAPCRPRLRELSAEAVAGLVQRPARTVLTMLGTVLGVGAFVAILGLTSTAGGQVSAAFTVLSATQVSVDDVGDSATEQALAATGRYDFPADADAIAERLHGVVHAGVWWQVTGPSASALAVTAVPTAASSGGSSGAPMVTVYAADPEALAAMDPTVTVGTTFNAFHDSRREHVIMLSAPVAAQLGVSRLDAQPAVFLDDVAYTVVGVYTRVARQPEVLLGAVIPAGTARADFGPPSPTSPATMLVQTRLGAAPQTAADIATALRPDRPALFRVVPPPDPHSLKDDVLGSLNALFLLLAGVTLVIGAVGIANTTLVSVLERSGEIGLRRALGARPRHIAFQFLAESTVIGALGGLIGTALGIGVTVAVALVRHWTAVLDPALVLPAPAIGAVVGLLAGTYPALRAAAVEPVEALRR</sequence>
<evidence type="ECO:0000256" key="6">
    <source>
        <dbReference type="ARBA" id="ARBA00038076"/>
    </source>
</evidence>
<dbReference type="InterPro" id="IPR050250">
    <property type="entry name" value="Macrolide_Exporter_MacB"/>
</dbReference>
<comment type="subcellular location">
    <subcellularLocation>
        <location evidence="1">Cell membrane</location>
        <topology evidence="1">Multi-pass membrane protein</topology>
    </subcellularLocation>
</comment>
<feature type="domain" description="MacB-like periplasmic core" evidence="9">
    <location>
        <begin position="38"/>
        <end position="273"/>
    </location>
</feature>
<dbReference type="InterPro" id="IPR003838">
    <property type="entry name" value="ABC3_permease_C"/>
</dbReference>
<dbReference type="PANTHER" id="PTHR30572">
    <property type="entry name" value="MEMBRANE COMPONENT OF TRANSPORTER-RELATED"/>
    <property type="match status" value="1"/>
</dbReference>
<dbReference type="Pfam" id="PF12704">
    <property type="entry name" value="MacB_PCD"/>
    <property type="match status" value="1"/>
</dbReference>
<keyword evidence="11" id="KW-1185">Reference proteome</keyword>
<feature type="transmembrane region" description="Helical" evidence="7">
    <location>
        <begin position="304"/>
        <end position="330"/>
    </location>
</feature>
<dbReference type="InterPro" id="IPR025857">
    <property type="entry name" value="MacB_PCD"/>
</dbReference>
<evidence type="ECO:0000313" key="11">
    <source>
        <dbReference type="Proteomes" id="UP001499854"/>
    </source>
</evidence>
<evidence type="ECO:0000259" key="9">
    <source>
        <dbReference type="Pfam" id="PF12704"/>
    </source>
</evidence>
<feature type="transmembrane region" description="Helical" evidence="7">
    <location>
        <begin position="351"/>
        <end position="381"/>
    </location>
</feature>
<keyword evidence="5 7" id="KW-0472">Membrane</keyword>
<keyword evidence="2" id="KW-1003">Cell membrane</keyword>
<evidence type="ECO:0000256" key="4">
    <source>
        <dbReference type="ARBA" id="ARBA00022989"/>
    </source>
</evidence>
<dbReference type="PANTHER" id="PTHR30572:SF4">
    <property type="entry name" value="ABC TRANSPORTER PERMEASE YTRF"/>
    <property type="match status" value="1"/>
</dbReference>
<gene>
    <name evidence="10" type="ORF">GCM10009838_50700</name>
</gene>
<name>A0ABN2S9N4_9ACTN</name>
<accession>A0ABN2S9N4</accession>